<keyword evidence="1" id="KW-1133">Transmembrane helix</keyword>
<accession>A0A1F7UJ98</accession>
<sequence length="147" mass="17239">MHIEIDQSGKIEDTSHDTVVAFSNDVNHSVVMRARDKRRVEAIFRRMGKRRVFMYKLFAILVFLLIKPYLARIDVMVIDTEYPDWEHLIKDYLLRLIRRVRPSFDARRISFRSVGRHSGAHAIANGTARGEMAYGREASLREVMQYV</sequence>
<evidence type="ECO:0000313" key="2">
    <source>
        <dbReference type="EMBL" id="OGL77797.1"/>
    </source>
</evidence>
<gene>
    <name evidence="2" type="ORF">A3J43_04300</name>
</gene>
<comment type="caution">
    <text evidence="2">The sequence shown here is derived from an EMBL/GenBank/DDBJ whole genome shotgun (WGS) entry which is preliminary data.</text>
</comment>
<evidence type="ECO:0000256" key="1">
    <source>
        <dbReference type="SAM" id="Phobius"/>
    </source>
</evidence>
<keyword evidence="1" id="KW-0812">Transmembrane</keyword>
<protein>
    <submittedName>
        <fullName evidence="2">Uncharacterized protein</fullName>
    </submittedName>
</protein>
<reference evidence="2 3" key="1">
    <citation type="journal article" date="2016" name="Nat. Commun.">
        <title>Thousands of microbial genomes shed light on interconnected biogeochemical processes in an aquifer system.</title>
        <authorList>
            <person name="Anantharaman K."/>
            <person name="Brown C.T."/>
            <person name="Hug L.A."/>
            <person name="Sharon I."/>
            <person name="Castelle C.J."/>
            <person name="Probst A.J."/>
            <person name="Thomas B.C."/>
            <person name="Singh A."/>
            <person name="Wilkins M.J."/>
            <person name="Karaoz U."/>
            <person name="Brodie E.L."/>
            <person name="Williams K.H."/>
            <person name="Hubbard S.S."/>
            <person name="Banfield J.F."/>
        </authorList>
    </citation>
    <scope>NUCLEOTIDE SEQUENCE [LARGE SCALE GENOMIC DNA]</scope>
</reference>
<name>A0A1F7UJ98_9BACT</name>
<dbReference type="EMBL" id="MGEF01000051">
    <property type="protein sequence ID" value="OGL77797.1"/>
    <property type="molecule type" value="Genomic_DNA"/>
</dbReference>
<dbReference type="Proteomes" id="UP000176604">
    <property type="component" value="Unassembled WGS sequence"/>
</dbReference>
<organism evidence="2 3">
    <name type="scientific">Candidatus Uhrbacteria bacterium RIFCSPHIGHO2_12_FULL_54_23</name>
    <dbReference type="NCBI Taxonomy" id="1802397"/>
    <lineage>
        <taxon>Bacteria</taxon>
        <taxon>Candidatus Uhriibacteriota</taxon>
    </lineage>
</organism>
<proteinExistence type="predicted"/>
<dbReference type="AlphaFoldDB" id="A0A1F7UJ98"/>
<evidence type="ECO:0000313" key="3">
    <source>
        <dbReference type="Proteomes" id="UP000176604"/>
    </source>
</evidence>
<feature type="transmembrane region" description="Helical" evidence="1">
    <location>
        <begin position="53"/>
        <end position="70"/>
    </location>
</feature>
<keyword evidence="1" id="KW-0472">Membrane</keyword>